<dbReference type="GO" id="GO:0016740">
    <property type="term" value="F:transferase activity"/>
    <property type="evidence" value="ECO:0007669"/>
    <property type="project" value="UniProtKB-KW"/>
</dbReference>
<dbReference type="AlphaFoldDB" id="A0A7W6G0D1"/>
<keyword evidence="3" id="KW-1185">Reference proteome</keyword>
<dbReference type="Gene3D" id="3.30.160.660">
    <property type="match status" value="1"/>
</dbReference>
<evidence type="ECO:0000259" key="1">
    <source>
        <dbReference type="PROSITE" id="PS51664"/>
    </source>
</evidence>
<dbReference type="GO" id="GO:0005840">
    <property type="term" value="C:ribosome"/>
    <property type="evidence" value="ECO:0007669"/>
    <property type="project" value="UniProtKB-KW"/>
</dbReference>
<dbReference type="PROSITE" id="PS51664">
    <property type="entry name" value="YCAO"/>
    <property type="match status" value="1"/>
</dbReference>
<organism evidence="2 3">
    <name type="scientific">Rhizobium skierniewicense</name>
    <dbReference type="NCBI Taxonomy" id="984260"/>
    <lineage>
        <taxon>Bacteria</taxon>
        <taxon>Pseudomonadati</taxon>
        <taxon>Pseudomonadota</taxon>
        <taxon>Alphaproteobacteria</taxon>
        <taxon>Hyphomicrobiales</taxon>
        <taxon>Rhizobiaceae</taxon>
        <taxon>Rhizobium/Agrobacterium group</taxon>
        <taxon>Rhizobium</taxon>
    </lineage>
</organism>
<keyword evidence="2" id="KW-0808">Transferase</keyword>
<evidence type="ECO:0000313" key="2">
    <source>
        <dbReference type="EMBL" id="MBB3944555.1"/>
    </source>
</evidence>
<dbReference type="Proteomes" id="UP000565286">
    <property type="component" value="Unassembled WGS sequence"/>
</dbReference>
<gene>
    <name evidence="2" type="ORF">GGQ73_000478</name>
</gene>
<name>A0A7W6G0D1_9HYPH</name>
<keyword evidence="2" id="KW-0689">Ribosomal protein</keyword>
<feature type="domain" description="YcaO" evidence="1">
    <location>
        <begin position="59"/>
        <end position="392"/>
    </location>
</feature>
<keyword evidence="2" id="KW-0687">Ribonucleoprotein</keyword>
<dbReference type="InterPro" id="IPR003776">
    <property type="entry name" value="YcaO-like_dom"/>
</dbReference>
<comment type="caution">
    <text evidence="2">The sequence shown here is derived from an EMBL/GenBank/DDBJ whole genome shotgun (WGS) entry which is preliminary data.</text>
</comment>
<reference evidence="2 3" key="1">
    <citation type="submission" date="2020-08" db="EMBL/GenBank/DDBJ databases">
        <title>Genomic Encyclopedia of Type Strains, Phase IV (KMG-IV): sequencing the most valuable type-strain genomes for metagenomic binning, comparative biology and taxonomic classification.</title>
        <authorList>
            <person name="Goeker M."/>
        </authorList>
    </citation>
    <scope>NUCLEOTIDE SEQUENCE [LARGE SCALE GENOMIC DNA]</scope>
    <source>
        <strain evidence="2 3">DSM 26438</strain>
    </source>
</reference>
<dbReference type="Gene3D" id="3.30.1330.230">
    <property type="match status" value="1"/>
</dbReference>
<dbReference type="PANTHER" id="PTHR37809">
    <property type="entry name" value="RIBOSOMAL PROTEIN S12 METHYLTHIOTRANSFERASE ACCESSORY FACTOR YCAO"/>
    <property type="match status" value="1"/>
</dbReference>
<proteinExistence type="predicted"/>
<accession>A0A7W6G0D1</accession>
<dbReference type="PANTHER" id="PTHR37809:SF1">
    <property type="entry name" value="RIBOSOMAL PROTEIN S12 METHYLTHIOTRANSFERASE ACCESSORY FACTOR YCAO"/>
    <property type="match status" value="1"/>
</dbReference>
<dbReference type="RefSeq" id="WP_183893651.1">
    <property type="nucleotide sequence ID" value="NZ_JACIDV010000001.1"/>
</dbReference>
<evidence type="ECO:0000313" key="3">
    <source>
        <dbReference type="Proteomes" id="UP000565286"/>
    </source>
</evidence>
<dbReference type="NCBIfam" id="TIGR00702">
    <property type="entry name" value="YcaO-type kinase domain"/>
    <property type="match status" value="1"/>
</dbReference>
<dbReference type="Pfam" id="PF02624">
    <property type="entry name" value="YcaO"/>
    <property type="match status" value="1"/>
</dbReference>
<sequence>MQLDNYRACSAGETLERVSPFLRRLGITRLGRQTDLDDIGIPVWCAFSPNAKAIVIAQGKGMDDNAAKTSAAMEAIERSVATNPACQLLVTSRQTLQASGHATDTLESLLSPHAKPVSPSEDINWARAQHLLTGHEIWVPFDAVHLDRTVTSPRYWQSSDGLASGNTRDEAVLHGLLERVERDALTLWHATPATKRYTSSIDTNAIAEPTLRNALAKISHAGLDIVLFDITTDLRIPCIVALMGPKNRANTRSIRHVDITYGAGASTSPAIAAIRAITEAAQSRITFIAGARDDLLPDVFSRHADLMTVAALATCPSKKLTDLPILSAKSTELSLQLVLEQLYNCSIQDLYAVDLAPEWLPASVVKVIAPQLENPDGERHRRLGSRALSKAL</sequence>
<dbReference type="EMBL" id="JACIDV010000001">
    <property type="protein sequence ID" value="MBB3944555.1"/>
    <property type="molecule type" value="Genomic_DNA"/>
</dbReference>
<dbReference type="Gene3D" id="3.30.40.250">
    <property type="match status" value="1"/>
</dbReference>
<protein>
    <submittedName>
        <fullName evidence="2">Ribosomal protein S12 methylthiotransferase accessory factor</fullName>
    </submittedName>
</protein>